<feature type="domain" description="Coenzyme Q-binding protein COQ10 START" evidence="4">
    <location>
        <begin position="45"/>
        <end position="191"/>
    </location>
</feature>
<dbReference type="InterPro" id="IPR023393">
    <property type="entry name" value="START-like_dom_sf"/>
</dbReference>
<dbReference type="EMBL" id="MU150270">
    <property type="protein sequence ID" value="KAF9462607.1"/>
    <property type="molecule type" value="Genomic_DNA"/>
</dbReference>
<comment type="similarity">
    <text evidence="1">Belongs to the COQ10 family.</text>
</comment>
<dbReference type="AlphaFoldDB" id="A0A9P6CE91"/>
<dbReference type="Pfam" id="PF03364">
    <property type="entry name" value="Polyketide_cyc"/>
    <property type="match status" value="1"/>
</dbReference>
<dbReference type="Gene3D" id="3.30.530.20">
    <property type="match status" value="1"/>
</dbReference>
<evidence type="ECO:0000256" key="3">
    <source>
        <dbReference type="ARBA" id="ARBA00024947"/>
    </source>
</evidence>
<evidence type="ECO:0000256" key="1">
    <source>
        <dbReference type="ARBA" id="ARBA00006885"/>
    </source>
</evidence>
<dbReference type="CDD" id="cd07813">
    <property type="entry name" value="COQ10p_like"/>
    <property type="match status" value="1"/>
</dbReference>
<comment type="subunit">
    <text evidence="2">Interacts with coenzyme Q.</text>
</comment>
<proteinExistence type="inferred from homology"/>
<comment type="caution">
    <text evidence="5">The sequence shown here is derived from an EMBL/GenBank/DDBJ whole genome shotgun (WGS) entry which is preliminary data.</text>
</comment>
<dbReference type="GO" id="GO:0048039">
    <property type="term" value="F:ubiquinone binding"/>
    <property type="evidence" value="ECO:0007669"/>
    <property type="project" value="InterPro"/>
</dbReference>
<sequence length="201" mass="22878">MIMFPSCCLVLRRLCNPSRRTLFTLSDFSPWQPEVHTYHERKIFPYKQKQLYDVVADVGSYPCFIPFCTKSRIIKPPPRKAVADAKPAPFTMEAELTVGFLAFQESYVSRVSCDPYESVKAVASSSTPLFKTLSTTWHFQPVPQNKPSSDQSMHQTLVTLDLAYAFTNPIHAKVSSTFFGQVSKLMVKAFEDRCREIYGTI</sequence>
<dbReference type="PANTHER" id="PTHR12901">
    <property type="entry name" value="SPERM PROTEIN HOMOLOG"/>
    <property type="match status" value="1"/>
</dbReference>
<keyword evidence="6" id="KW-1185">Reference proteome</keyword>
<evidence type="ECO:0000313" key="5">
    <source>
        <dbReference type="EMBL" id="KAF9462607.1"/>
    </source>
</evidence>
<dbReference type="InterPro" id="IPR005031">
    <property type="entry name" value="COQ10_START"/>
</dbReference>
<evidence type="ECO:0000313" key="6">
    <source>
        <dbReference type="Proteomes" id="UP000807353"/>
    </source>
</evidence>
<protein>
    <submittedName>
        <fullName evidence="5">Dehydrase and lipid transport-domain-containing protein</fullName>
    </submittedName>
</protein>
<name>A0A9P6CE91_9AGAR</name>
<comment type="function">
    <text evidence="3">Required for the function of coenzyme Q in the respiratory chain. May serve as a chaperone or may be involved in the transport of Q6 from its site of synthesis to the catalytic sites of the respiratory complexes.</text>
</comment>
<accession>A0A9P6CE91</accession>
<evidence type="ECO:0000259" key="4">
    <source>
        <dbReference type="Pfam" id="PF03364"/>
    </source>
</evidence>
<dbReference type="Proteomes" id="UP000807353">
    <property type="component" value="Unassembled WGS sequence"/>
</dbReference>
<dbReference type="InterPro" id="IPR044996">
    <property type="entry name" value="COQ10-like"/>
</dbReference>
<dbReference type="SUPFAM" id="SSF55961">
    <property type="entry name" value="Bet v1-like"/>
    <property type="match status" value="1"/>
</dbReference>
<gene>
    <name evidence="5" type="ORF">BDZ94DRAFT_1260825</name>
</gene>
<dbReference type="GO" id="GO:0045333">
    <property type="term" value="P:cellular respiration"/>
    <property type="evidence" value="ECO:0007669"/>
    <property type="project" value="InterPro"/>
</dbReference>
<evidence type="ECO:0000256" key="2">
    <source>
        <dbReference type="ARBA" id="ARBA00011814"/>
    </source>
</evidence>
<organism evidence="5 6">
    <name type="scientific">Collybia nuda</name>
    <dbReference type="NCBI Taxonomy" id="64659"/>
    <lineage>
        <taxon>Eukaryota</taxon>
        <taxon>Fungi</taxon>
        <taxon>Dikarya</taxon>
        <taxon>Basidiomycota</taxon>
        <taxon>Agaricomycotina</taxon>
        <taxon>Agaricomycetes</taxon>
        <taxon>Agaricomycetidae</taxon>
        <taxon>Agaricales</taxon>
        <taxon>Tricholomatineae</taxon>
        <taxon>Clitocybaceae</taxon>
        <taxon>Collybia</taxon>
    </lineage>
</organism>
<reference evidence="5" key="1">
    <citation type="submission" date="2020-11" db="EMBL/GenBank/DDBJ databases">
        <authorList>
            <consortium name="DOE Joint Genome Institute"/>
            <person name="Ahrendt S."/>
            <person name="Riley R."/>
            <person name="Andreopoulos W."/>
            <person name="Labutti K."/>
            <person name="Pangilinan J."/>
            <person name="Ruiz-Duenas F.J."/>
            <person name="Barrasa J.M."/>
            <person name="Sanchez-Garcia M."/>
            <person name="Camarero S."/>
            <person name="Miyauchi S."/>
            <person name="Serrano A."/>
            <person name="Linde D."/>
            <person name="Babiker R."/>
            <person name="Drula E."/>
            <person name="Ayuso-Fernandez I."/>
            <person name="Pacheco R."/>
            <person name="Padilla G."/>
            <person name="Ferreira P."/>
            <person name="Barriuso J."/>
            <person name="Kellner H."/>
            <person name="Castanera R."/>
            <person name="Alfaro M."/>
            <person name="Ramirez L."/>
            <person name="Pisabarro A.G."/>
            <person name="Kuo A."/>
            <person name="Tritt A."/>
            <person name="Lipzen A."/>
            <person name="He G."/>
            <person name="Yan M."/>
            <person name="Ng V."/>
            <person name="Cullen D."/>
            <person name="Martin F."/>
            <person name="Rosso M.-N."/>
            <person name="Henrissat B."/>
            <person name="Hibbett D."/>
            <person name="Martinez A.T."/>
            <person name="Grigoriev I.V."/>
        </authorList>
    </citation>
    <scope>NUCLEOTIDE SEQUENCE</scope>
    <source>
        <strain evidence="5">CBS 247.69</strain>
    </source>
</reference>
<dbReference type="OrthoDB" id="292693at2759"/>
<dbReference type="PANTHER" id="PTHR12901:SF10">
    <property type="entry name" value="COENZYME Q-BINDING PROTEIN COQ10, MITOCHONDRIAL"/>
    <property type="match status" value="1"/>
</dbReference>
<dbReference type="GO" id="GO:0005739">
    <property type="term" value="C:mitochondrion"/>
    <property type="evidence" value="ECO:0007669"/>
    <property type="project" value="TreeGrafter"/>
</dbReference>